<sequence>MDYAHQFELNTPAAASAVSFSPSNELAIGSDDGSVRIYQLPSTKVSKAIRRLGQDIASICWVQPRPVASASLWVASGPTAYLFDLANQKLVLQPIDAVHKIVLGKNDEDVINELSINESKKSLAFSTDAGAVGVVELSTLSITRMKTTHTNISSSAKFVPDRSSEVLSGGFDSAWIHFDYKQNTVLSRLDVAPPTSGISLSPPFILSTSISPNGLVAATTADGRLWIGSGGDKNAPSVDKKKRSRKWQGLREQDGLFMQVADGPVVSCDFAPNATALLTSTLLGRLARHDISYDDQQKLHVNTAWRAEVRNLVKVNGIALNDKYLAVGGITKDGKGLVEVWSLDEGVSAEQMSQLSL</sequence>
<dbReference type="HOGENOM" id="CLU_066072_0_0_1"/>
<dbReference type="Proteomes" id="UP000008370">
    <property type="component" value="Unassembled WGS sequence"/>
</dbReference>
<evidence type="ECO:0000313" key="2">
    <source>
        <dbReference type="Proteomes" id="UP000008370"/>
    </source>
</evidence>
<dbReference type="KEGG" id="pco:PHACADRAFT_95688"/>
<dbReference type="SMART" id="SM00320">
    <property type="entry name" value="WD40"/>
    <property type="match status" value="2"/>
</dbReference>
<reference evidence="1 2" key="1">
    <citation type="journal article" date="2012" name="BMC Genomics">
        <title>Comparative genomics of the white-rot fungi, Phanerochaete carnosa and P. chrysosporium, to elucidate the genetic basis of the distinct wood types they colonize.</title>
        <authorList>
            <person name="Suzuki H."/>
            <person name="MacDonald J."/>
            <person name="Syed K."/>
            <person name="Salamov A."/>
            <person name="Hori C."/>
            <person name="Aerts A."/>
            <person name="Henrissat B."/>
            <person name="Wiebenga A."/>
            <person name="vanKuyk P.A."/>
            <person name="Barry K."/>
            <person name="Lindquist E."/>
            <person name="LaButti K."/>
            <person name="Lapidus A."/>
            <person name="Lucas S."/>
            <person name="Coutinho P."/>
            <person name="Gong Y."/>
            <person name="Samejima M."/>
            <person name="Mahadevan R."/>
            <person name="Abou-Zaid M."/>
            <person name="de Vries R.P."/>
            <person name="Igarashi K."/>
            <person name="Yadav J.S."/>
            <person name="Grigoriev I.V."/>
            <person name="Master E.R."/>
        </authorList>
    </citation>
    <scope>NUCLEOTIDE SEQUENCE [LARGE SCALE GENOMIC DNA]</scope>
    <source>
        <strain evidence="1 2">HHB-10118-sp</strain>
    </source>
</reference>
<dbReference type="Gene3D" id="2.130.10.10">
    <property type="entry name" value="YVTN repeat-like/Quinoprotein amine dehydrogenase"/>
    <property type="match status" value="2"/>
</dbReference>
<dbReference type="InterPro" id="IPR015943">
    <property type="entry name" value="WD40/YVTN_repeat-like_dom_sf"/>
</dbReference>
<dbReference type="Pfam" id="PF00400">
    <property type="entry name" value="WD40"/>
    <property type="match status" value="1"/>
</dbReference>
<evidence type="ECO:0000313" key="1">
    <source>
        <dbReference type="EMBL" id="EKM55195.1"/>
    </source>
</evidence>
<dbReference type="STRING" id="650164.K5W7P3"/>
<dbReference type="PANTHER" id="PTHR44666:SF1">
    <property type="entry name" value="WD REPEAT-CONTAINING PROTEIN 53"/>
    <property type="match status" value="1"/>
</dbReference>
<dbReference type="AlphaFoldDB" id="K5W7P3"/>
<dbReference type="PANTHER" id="PTHR44666">
    <property type="entry name" value="WD REPEAT-CONTAINING PROTEIN 53"/>
    <property type="match status" value="1"/>
</dbReference>
<accession>K5W7P3</accession>
<dbReference type="InterPro" id="IPR001680">
    <property type="entry name" value="WD40_rpt"/>
</dbReference>
<dbReference type="RefSeq" id="XP_007395532.1">
    <property type="nucleotide sequence ID" value="XM_007395470.1"/>
</dbReference>
<name>K5W7P3_PHACS</name>
<dbReference type="SUPFAM" id="SSF50978">
    <property type="entry name" value="WD40 repeat-like"/>
    <property type="match status" value="1"/>
</dbReference>
<dbReference type="InterPro" id="IPR042453">
    <property type="entry name" value="WDR53"/>
</dbReference>
<dbReference type="InParanoid" id="K5W7P3"/>
<dbReference type="OrthoDB" id="2161379at2759"/>
<gene>
    <name evidence="1" type="ORF">PHACADRAFT_95688</name>
</gene>
<evidence type="ECO:0008006" key="3">
    <source>
        <dbReference type="Google" id="ProtNLM"/>
    </source>
</evidence>
<dbReference type="InterPro" id="IPR036322">
    <property type="entry name" value="WD40_repeat_dom_sf"/>
</dbReference>
<organism evidence="1 2">
    <name type="scientific">Phanerochaete carnosa (strain HHB-10118-sp)</name>
    <name type="common">White-rot fungus</name>
    <name type="synonym">Peniophora carnosa</name>
    <dbReference type="NCBI Taxonomy" id="650164"/>
    <lineage>
        <taxon>Eukaryota</taxon>
        <taxon>Fungi</taxon>
        <taxon>Dikarya</taxon>
        <taxon>Basidiomycota</taxon>
        <taxon>Agaricomycotina</taxon>
        <taxon>Agaricomycetes</taxon>
        <taxon>Polyporales</taxon>
        <taxon>Phanerochaetaceae</taxon>
        <taxon>Phanerochaete</taxon>
    </lineage>
</organism>
<dbReference type="EMBL" id="JH930472">
    <property type="protein sequence ID" value="EKM55195.1"/>
    <property type="molecule type" value="Genomic_DNA"/>
</dbReference>
<dbReference type="GeneID" id="18920897"/>
<keyword evidence="2" id="KW-1185">Reference proteome</keyword>
<protein>
    <recommendedName>
        <fullName evidence="3">Anaphase-promoting complex subunit 4 WD40 domain-containing protein</fullName>
    </recommendedName>
</protein>
<proteinExistence type="predicted"/>